<keyword evidence="2" id="KW-1185">Reference proteome</keyword>
<dbReference type="EMBL" id="CP039347">
    <property type="protein sequence ID" value="QCD86603.1"/>
    <property type="molecule type" value="Genomic_DNA"/>
</dbReference>
<dbReference type="Proteomes" id="UP000501690">
    <property type="component" value="Linkage Group LG3"/>
</dbReference>
<gene>
    <name evidence="1" type="ORF">DEO72_LG3g1127</name>
</gene>
<reference evidence="1 2" key="1">
    <citation type="submission" date="2019-04" db="EMBL/GenBank/DDBJ databases">
        <title>An improved genome assembly and genetic linkage map for asparagus bean, Vigna unguiculata ssp. sesquipedialis.</title>
        <authorList>
            <person name="Xia Q."/>
            <person name="Zhang R."/>
            <person name="Dong Y."/>
        </authorList>
    </citation>
    <scope>NUCLEOTIDE SEQUENCE [LARGE SCALE GENOMIC DNA]</scope>
    <source>
        <tissue evidence="1">Leaf</tissue>
    </source>
</reference>
<dbReference type="AlphaFoldDB" id="A0A4D6LDP7"/>
<sequence>MREEEGSVADFDCRSGGLCFLAMEYEVDAFGELQRRSNVDEAAMEGDSCGWCWCGIVFFQKYLFQLEKWGVNMRIGGSLEAHNAWWYVSPARRFYYSSIGVLDSVGVIYKAYGDASKVGLLVFLKLWLGIGVKHMVFLEFWLRITSLELWLGMTDEHQELLSCGLD</sequence>
<name>A0A4D6LDP7_VIGUN</name>
<evidence type="ECO:0000313" key="1">
    <source>
        <dbReference type="EMBL" id="QCD86603.1"/>
    </source>
</evidence>
<accession>A0A4D6LDP7</accession>
<proteinExistence type="predicted"/>
<protein>
    <submittedName>
        <fullName evidence="1">Uncharacterized protein</fullName>
    </submittedName>
</protein>
<organism evidence="1 2">
    <name type="scientific">Vigna unguiculata</name>
    <name type="common">Cowpea</name>
    <dbReference type="NCBI Taxonomy" id="3917"/>
    <lineage>
        <taxon>Eukaryota</taxon>
        <taxon>Viridiplantae</taxon>
        <taxon>Streptophyta</taxon>
        <taxon>Embryophyta</taxon>
        <taxon>Tracheophyta</taxon>
        <taxon>Spermatophyta</taxon>
        <taxon>Magnoliopsida</taxon>
        <taxon>eudicotyledons</taxon>
        <taxon>Gunneridae</taxon>
        <taxon>Pentapetalae</taxon>
        <taxon>rosids</taxon>
        <taxon>fabids</taxon>
        <taxon>Fabales</taxon>
        <taxon>Fabaceae</taxon>
        <taxon>Papilionoideae</taxon>
        <taxon>50 kb inversion clade</taxon>
        <taxon>NPAAA clade</taxon>
        <taxon>indigoferoid/millettioid clade</taxon>
        <taxon>Phaseoleae</taxon>
        <taxon>Vigna</taxon>
    </lineage>
</organism>
<evidence type="ECO:0000313" key="2">
    <source>
        <dbReference type="Proteomes" id="UP000501690"/>
    </source>
</evidence>